<sequence length="118" mass="12988" precursor="true">MRAIFCSLALLLACGAPVAAQSPSDADRGADAKRDAWYYESGEMKVDPLQIHMQKAAQRGAQRAARIAAMNWYGMSNSRPTASPTPFTGMYSPAWQNPGGRPFAWRPQTYSSTIYLVR</sequence>
<evidence type="ECO:0000256" key="1">
    <source>
        <dbReference type="SAM" id="SignalP"/>
    </source>
</evidence>
<keyword evidence="1" id="KW-0732">Signal</keyword>
<gene>
    <name evidence="2" type="ORF">KOR34_35890</name>
</gene>
<organism evidence="2 3">
    <name type="scientific">Posidoniimonas corsicana</name>
    <dbReference type="NCBI Taxonomy" id="1938618"/>
    <lineage>
        <taxon>Bacteria</taxon>
        <taxon>Pseudomonadati</taxon>
        <taxon>Planctomycetota</taxon>
        <taxon>Planctomycetia</taxon>
        <taxon>Pirellulales</taxon>
        <taxon>Lacipirellulaceae</taxon>
        <taxon>Posidoniimonas</taxon>
    </lineage>
</organism>
<feature type="signal peptide" evidence="1">
    <location>
        <begin position="1"/>
        <end position="19"/>
    </location>
</feature>
<dbReference type="EMBL" id="SIHJ01000002">
    <property type="protein sequence ID" value="TWT33756.1"/>
    <property type="molecule type" value="Genomic_DNA"/>
</dbReference>
<dbReference type="OrthoDB" id="292622at2"/>
<protein>
    <recommendedName>
        <fullName evidence="4">DUF4148 domain-containing protein</fullName>
    </recommendedName>
</protein>
<name>A0A5C5V5E8_9BACT</name>
<evidence type="ECO:0000313" key="3">
    <source>
        <dbReference type="Proteomes" id="UP000316714"/>
    </source>
</evidence>
<reference evidence="2 3" key="1">
    <citation type="submission" date="2019-02" db="EMBL/GenBank/DDBJ databases">
        <title>Deep-cultivation of Planctomycetes and their phenomic and genomic characterization uncovers novel biology.</title>
        <authorList>
            <person name="Wiegand S."/>
            <person name="Jogler M."/>
            <person name="Boedeker C."/>
            <person name="Pinto D."/>
            <person name="Vollmers J."/>
            <person name="Rivas-Marin E."/>
            <person name="Kohn T."/>
            <person name="Peeters S.H."/>
            <person name="Heuer A."/>
            <person name="Rast P."/>
            <person name="Oberbeckmann S."/>
            <person name="Bunk B."/>
            <person name="Jeske O."/>
            <person name="Meyerdierks A."/>
            <person name="Storesund J.E."/>
            <person name="Kallscheuer N."/>
            <person name="Luecker S."/>
            <person name="Lage O.M."/>
            <person name="Pohl T."/>
            <person name="Merkel B.J."/>
            <person name="Hornburger P."/>
            <person name="Mueller R.-W."/>
            <person name="Bruemmer F."/>
            <person name="Labrenz M."/>
            <person name="Spormann A.M."/>
            <person name="Op Den Camp H."/>
            <person name="Overmann J."/>
            <person name="Amann R."/>
            <person name="Jetten M.S.M."/>
            <person name="Mascher T."/>
            <person name="Medema M.H."/>
            <person name="Devos D.P."/>
            <person name="Kaster A.-K."/>
            <person name="Ovreas L."/>
            <person name="Rohde M."/>
            <person name="Galperin M.Y."/>
            <person name="Jogler C."/>
        </authorList>
    </citation>
    <scope>NUCLEOTIDE SEQUENCE [LARGE SCALE GENOMIC DNA]</scope>
    <source>
        <strain evidence="2 3">KOR34</strain>
    </source>
</reference>
<evidence type="ECO:0000313" key="2">
    <source>
        <dbReference type="EMBL" id="TWT33756.1"/>
    </source>
</evidence>
<dbReference type="RefSeq" id="WP_146566645.1">
    <property type="nucleotide sequence ID" value="NZ_SIHJ01000002.1"/>
</dbReference>
<keyword evidence="3" id="KW-1185">Reference proteome</keyword>
<dbReference type="AlphaFoldDB" id="A0A5C5V5E8"/>
<accession>A0A5C5V5E8</accession>
<evidence type="ECO:0008006" key="4">
    <source>
        <dbReference type="Google" id="ProtNLM"/>
    </source>
</evidence>
<dbReference type="Proteomes" id="UP000316714">
    <property type="component" value="Unassembled WGS sequence"/>
</dbReference>
<proteinExistence type="predicted"/>
<feature type="chain" id="PRO_5022980485" description="DUF4148 domain-containing protein" evidence="1">
    <location>
        <begin position="20"/>
        <end position="118"/>
    </location>
</feature>
<comment type="caution">
    <text evidence="2">The sequence shown here is derived from an EMBL/GenBank/DDBJ whole genome shotgun (WGS) entry which is preliminary data.</text>
</comment>